<evidence type="ECO:0000313" key="2">
    <source>
        <dbReference type="Proteomes" id="UP000499080"/>
    </source>
</evidence>
<dbReference type="Proteomes" id="UP000499080">
    <property type="component" value="Unassembled WGS sequence"/>
</dbReference>
<reference evidence="1 2" key="1">
    <citation type="journal article" date="2019" name="Sci. Rep.">
        <title>Orb-weaving spider Araneus ventricosus genome elucidates the spidroin gene catalogue.</title>
        <authorList>
            <person name="Kono N."/>
            <person name="Nakamura H."/>
            <person name="Ohtoshi R."/>
            <person name="Moran D.A.P."/>
            <person name="Shinohara A."/>
            <person name="Yoshida Y."/>
            <person name="Fujiwara M."/>
            <person name="Mori M."/>
            <person name="Tomita M."/>
            <person name="Arakawa K."/>
        </authorList>
    </citation>
    <scope>NUCLEOTIDE SEQUENCE [LARGE SCALE GENOMIC DNA]</scope>
</reference>
<protein>
    <submittedName>
        <fullName evidence="1">Uncharacterized protein</fullName>
    </submittedName>
</protein>
<dbReference type="EMBL" id="BGPR01000103">
    <property type="protein sequence ID" value="GBL94442.1"/>
    <property type="molecule type" value="Genomic_DNA"/>
</dbReference>
<proteinExistence type="predicted"/>
<sequence length="96" mass="10693">MGLEVANNDIDELVEEHSQELATEELMELHLFYSKEVVEERSSGVTVTSPSPCLDHSVISGIPGDLVLNIRLRDQKVPCSNPIPRKIRRLRGASAR</sequence>
<dbReference type="AlphaFoldDB" id="A0A4Y2BQF8"/>
<gene>
    <name evidence="1" type="ORF">AVEN_235563_1</name>
</gene>
<organism evidence="1 2">
    <name type="scientific">Araneus ventricosus</name>
    <name type="common">Orbweaver spider</name>
    <name type="synonym">Epeira ventricosa</name>
    <dbReference type="NCBI Taxonomy" id="182803"/>
    <lineage>
        <taxon>Eukaryota</taxon>
        <taxon>Metazoa</taxon>
        <taxon>Ecdysozoa</taxon>
        <taxon>Arthropoda</taxon>
        <taxon>Chelicerata</taxon>
        <taxon>Arachnida</taxon>
        <taxon>Araneae</taxon>
        <taxon>Araneomorphae</taxon>
        <taxon>Entelegynae</taxon>
        <taxon>Araneoidea</taxon>
        <taxon>Araneidae</taxon>
        <taxon>Araneus</taxon>
    </lineage>
</organism>
<name>A0A4Y2BQF8_ARAVE</name>
<accession>A0A4Y2BQF8</accession>
<keyword evidence="2" id="KW-1185">Reference proteome</keyword>
<evidence type="ECO:0000313" key="1">
    <source>
        <dbReference type="EMBL" id="GBL94442.1"/>
    </source>
</evidence>
<comment type="caution">
    <text evidence="1">The sequence shown here is derived from an EMBL/GenBank/DDBJ whole genome shotgun (WGS) entry which is preliminary data.</text>
</comment>